<name>A0ABW2TML8_9PSEU</name>
<reference evidence="3" key="1">
    <citation type="journal article" date="2019" name="Int. J. Syst. Evol. Microbiol.">
        <title>The Global Catalogue of Microorganisms (GCM) 10K type strain sequencing project: providing services to taxonomists for standard genome sequencing and annotation.</title>
        <authorList>
            <consortium name="The Broad Institute Genomics Platform"/>
            <consortium name="The Broad Institute Genome Sequencing Center for Infectious Disease"/>
            <person name="Wu L."/>
            <person name="Ma J."/>
        </authorList>
    </citation>
    <scope>NUCLEOTIDE SEQUENCE [LARGE SCALE GENOMIC DNA]</scope>
    <source>
        <strain evidence="3">JCM 17695</strain>
    </source>
</reference>
<keyword evidence="3" id="KW-1185">Reference proteome</keyword>
<evidence type="ECO:0000313" key="3">
    <source>
        <dbReference type="Proteomes" id="UP001596512"/>
    </source>
</evidence>
<dbReference type="InterPro" id="IPR000873">
    <property type="entry name" value="AMP-dep_synth/lig_dom"/>
</dbReference>
<evidence type="ECO:0000259" key="1">
    <source>
        <dbReference type="Pfam" id="PF00501"/>
    </source>
</evidence>
<comment type="caution">
    <text evidence="2">The sequence shown here is derived from an EMBL/GenBank/DDBJ whole genome shotgun (WGS) entry which is preliminary data.</text>
</comment>
<feature type="domain" description="AMP-dependent synthetase/ligase" evidence="1">
    <location>
        <begin position="2"/>
        <end position="89"/>
    </location>
</feature>
<evidence type="ECO:0000313" key="2">
    <source>
        <dbReference type="EMBL" id="MFC7615022.1"/>
    </source>
</evidence>
<dbReference type="EMBL" id="JBHTEY010000004">
    <property type="protein sequence ID" value="MFC7615022.1"/>
    <property type="molecule type" value="Genomic_DNA"/>
</dbReference>
<dbReference type="SUPFAM" id="SSF56801">
    <property type="entry name" value="Acetyl-CoA synthetase-like"/>
    <property type="match status" value="1"/>
</dbReference>
<dbReference type="PANTHER" id="PTHR45527:SF1">
    <property type="entry name" value="FATTY ACID SYNTHASE"/>
    <property type="match status" value="1"/>
</dbReference>
<proteinExistence type="predicted"/>
<dbReference type="InterPro" id="IPR042099">
    <property type="entry name" value="ANL_N_sf"/>
</dbReference>
<organism evidence="2 3">
    <name type="scientific">Actinokineospora soli</name>
    <dbReference type="NCBI Taxonomy" id="1048753"/>
    <lineage>
        <taxon>Bacteria</taxon>
        <taxon>Bacillati</taxon>
        <taxon>Actinomycetota</taxon>
        <taxon>Actinomycetes</taxon>
        <taxon>Pseudonocardiales</taxon>
        <taxon>Pseudonocardiaceae</taxon>
        <taxon>Actinokineospora</taxon>
    </lineage>
</organism>
<dbReference type="Proteomes" id="UP001596512">
    <property type="component" value="Unassembled WGS sequence"/>
</dbReference>
<dbReference type="Pfam" id="PF00501">
    <property type="entry name" value="AMP-binding"/>
    <property type="match status" value="1"/>
</dbReference>
<gene>
    <name evidence="2" type="ORF">ACFQV2_17390</name>
</gene>
<sequence length="107" mass="11380">MTPAHARRLVDAGLLDTGLRALTLGGEAIGADLWRDLAAADLAAHNAYGPTETTVDATWAPVVGPRPHIGAPLSTVRAYVLDERLRPNPSASRVSCTWRARRSRAAT</sequence>
<accession>A0ABW2TML8</accession>
<protein>
    <submittedName>
        <fullName evidence="2">AMP-binding protein</fullName>
    </submittedName>
</protein>
<dbReference type="Gene3D" id="3.40.50.12780">
    <property type="entry name" value="N-terminal domain of ligase-like"/>
    <property type="match status" value="1"/>
</dbReference>
<dbReference type="PANTHER" id="PTHR45527">
    <property type="entry name" value="NONRIBOSOMAL PEPTIDE SYNTHETASE"/>
    <property type="match status" value="1"/>
</dbReference>